<organism evidence="2 3">
    <name type="scientific">Sodalis praecaptivus</name>
    <dbReference type="NCBI Taxonomy" id="1239307"/>
    <lineage>
        <taxon>Bacteria</taxon>
        <taxon>Pseudomonadati</taxon>
        <taxon>Pseudomonadota</taxon>
        <taxon>Gammaproteobacteria</taxon>
        <taxon>Enterobacterales</taxon>
        <taxon>Bruguierivoracaceae</taxon>
        <taxon>Sodalis</taxon>
    </lineage>
</organism>
<protein>
    <submittedName>
        <fullName evidence="2">Putative repressor protein</fullName>
    </submittedName>
</protein>
<keyword evidence="3" id="KW-1185">Reference proteome</keyword>
<dbReference type="HOGENOM" id="CLU_066192_58_2_6"/>
<dbReference type="CDD" id="cd00093">
    <property type="entry name" value="HTH_XRE"/>
    <property type="match status" value="1"/>
</dbReference>
<dbReference type="AlphaFoldDB" id="W0I0I7"/>
<gene>
    <name evidence="2" type="ORF">Sant_2924</name>
</gene>
<evidence type="ECO:0000313" key="2">
    <source>
        <dbReference type="EMBL" id="AHF77933.1"/>
    </source>
</evidence>
<proteinExistence type="predicted"/>
<dbReference type="InterPro" id="IPR001387">
    <property type="entry name" value="Cro/C1-type_HTH"/>
</dbReference>
<dbReference type="PROSITE" id="PS50943">
    <property type="entry name" value="HTH_CROC1"/>
    <property type="match status" value="1"/>
</dbReference>
<dbReference type="InterPro" id="IPR010982">
    <property type="entry name" value="Lambda_DNA-bd_dom_sf"/>
</dbReference>
<feature type="domain" description="HTH cro/C1-type" evidence="1">
    <location>
        <begin position="17"/>
        <end position="71"/>
    </location>
</feature>
<dbReference type="Proteomes" id="UP000019028">
    <property type="component" value="Chromosome"/>
</dbReference>
<name>W0I0I7_9GAMM</name>
<accession>W0I0I7</accession>
<dbReference type="GO" id="GO:0003677">
    <property type="term" value="F:DNA binding"/>
    <property type="evidence" value="ECO:0007669"/>
    <property type="project" value="InterPro"/>
</dbReference>
<dbReference type="KEGG" id="sod:Sant_2924"/>
<evidence type="ECO:0000313" key="3">
    <source>
        <dbReference type="Proteomes" id="UP000019028"/>
    </source>
</evidence>
<reference evidence="2 3" key="1">
    <citation type="journal article" date="2014" name="Genome Biol. Evol.">
        <title>Genome degeneration and adaptation in a nascent stage of symbiosis.</title>
        <authorList>
            <person name="Oakeson K.F."/>
            <person name="Gil R."/>
            <person name="Clayton A.L."/>
            <person name="Dunn D.M."/>
            <person name="von Niederhausern A.C."/>
            <person name="Hamil C."/>
            <person name="Aoyagi A."/>
            <person name="Duval B."/>
            <person name="Baca A."/>
            <person name="Silva F.J."/>
            <person name="Vallier A."/>
            <person name="Jackson D.G."/>
            <person name="Latorre A."/>
            <person name="Weiss R.B."/>
            <person name="Heddi A."/>
            <person name="Moya A."/>
            <person name="Dale C."/>
        </authorList>
    </citation>
    <scope>NUCLEOTIDE SEQUENCE [LARGE SCALE GENOMIC DNA]</scope>
    <source>
        <strain evidence="2 3">HS1</strain>
    </source>
</reference>
<dbReference type="SMART" id="SM00530">
    <property type="entry name" value="HTH_XRE"/>
    <property type="match status" value="1"/>
</dbReference>
<evidence type="ECO:0000259" key="1">
    <source>
        <dbReference type="PROSITE" id="PS50943"/>
    </source>
</evidence>
<dbReference type="EMBL" id="CP006569">
    <property type="protein sequence ID" value="AHF77933.1"/>
    <property type="molecule type" value="Genomic_DNA"/>
</dbReference>
<dbReference type="Gene3D" id="1.10.260.40">
    <property type="entry name" value="lambda repressor-like DNA-binding domains"/>
    <property type="match status" value="1"/>
</dbReference>
<sequence>MYYRNYQPFMESHMSNLRKIREAIPVSQSVLADLVGCTQGAIGHYESGRRTPDLSTCRQLVNALNNLGATVQLDDVFPPKQNAA</sequence>
<dbReference type="Pfam" id="PF01381">
    <property type="entry name" value="HTH_3"/>
    <property type="match status" value="1"/>
</dbReference>
<dbReference type="SUPFAM" id="SSF47413">
    <property type="entry name" value="lambda repressor-like DNA-binding domains"/>
    <property type="match status" value="1"/>
</dbReference>